<proteinExistence type="predicted"/>
<dbReference type="STRING" id="1114924.SAMN05216258_10452"/>
<evidence type="ECO:0000256" key="5">
    <source>
        <dbReference type="SAM" id="Phobius"/>
    </source>
</evidence>
<name>A0A1I3F548_9RHOB</name>
<evidence type="ECO:0000259" key="6">
    <source>
        <dbReference type="Pfam" id="PF01699"/>
    </source>
</evidence>
<dbReference type="PANTHER" id="PTHR10846:SF8">
    <property type="entry name" value="INNER MEMBRANE PROTEIN YRBG"/>
    <property type="match status" value="1"/>
</dbReference>
<dbReference type="GO" id="GO:0005262">
    <property type="term" value="F:calcium channel activity"/>
    <property type="evidence" value="ECO:0007669"/>
    <property type="project" value="TreeGrafter"/>
</dbReference>
<feature type="transmembrane region" description="Helical" evidence="5">
    <location>
        <begin position="305"/>
        <end position="323"/>
    </location>
</feature>
<gene>
    <name evidence="7" type="ORF">SAMN05216258_10452</name>
</gene>
<evidence type="ECO:0000256" key="2">
    <source>
        <dbReference type="ARBA" id="ARBA00022692"/>
    </source>
</evidence>
<keyword evidence="4 5" id="KW-0472">Membrane</keyword>
<feature type="domain" description="Sodium/calcium exchanger membrane region" evidence="6">
    <location>
        <begin position="3"/>
        <end position="137"/>
    </location>
</feature>
<dbReference type="EMBL" id="FOQH01000004">
    <property type="protein sequence ID" value="SFI05911.1"/>
    <property type="molecule type" value="Genomic_DNA"/>
</dbReference>
<dbReference type="InterPro" id="IPR004837">
    <property type="entry name" value="NaCa_Exmemb"/>
</dbReference>
<dbReference type="PANTHER" id="PTHR10846">
    <property type="entry name" value="SODIUM/POTASSIUM/CALCIUM EXCHANGER"/>
    <property type="match status" value="1"/>
</dbReference>
<feature type="transmembrane region" description="Helical" evidence="5">
    <location>
        <begin position="124"/>
        <end position="142"/>
    </location>
</feature>
<dbReference type="NCBIfam" id="TIGR00367">
    <property type="entry name" value="calcium/sodium antiporter"/>
    <property type="match status" value="1"/>
</dbReference>
<dbReference type="InterPro" id="IPR004481">
    <property type="entry name" value="K/Na/Ca-exchanger"/>
</dbReference>
<dbReference type="GO" id="GO:0008273">
    <property type="term" value="F:calcium, potassium:sodium antiporter activity"/>
    <property type="evidence" value="ECO:0007669"/>
    <property type="project" value="TreeGrafter"/>
</dbReference>
<keyword evidence="2 5" id="KW-0812">Transmembrane</keyword>
<feature type="transmembrane region" description="Helical" evidence="5">
    <location>
        <begin position="179"/>
        <end position="198"/>
    </location>
</feature>
<dbReference type="OrthoDB" id="9794225at2"/>
<dbReference type="GO" id="GO:0006874">
    <property type="term" value="P:intracellular calcium ion homeostasis"/>
    <property type="evidence" value="ECO:0007669"/>
    <property type="project" value="TreeGrafter"/>
</dbReference>
<dbReference type="Proteomes" id="UP000199377">
    <property type="component" value="Unassembled WGS sequence"/>
</dbReference>
<protein>
    <submittedName>
        <fullName evidence="7">Cation:H+ antiporter</fullName>
    </submittedName>
</protein>
<dbReference type="InterPro" id="IPR044880">
    <property type="entry name" value="NCX_ion-bd_dom_sf"/>
</dbReference>
<dbReference type="Gene3D" id="1.20.1420.30">
    <property type="entry name" value="NCX, central ion-binding region"/>
    <property type="match status" value="1"/>
</dbReference>
<evidence type="ECO:0000256" key="1">
    <source>
        <dbReference type="ARBA" id="ARBA00004141"/>
    </source>
</evidence>
<feature type="transmembrane region" description="Helical" evidence="5">
    <location>
        <begin position="66"/>
        <end position="89"/>
    </location>
</feature>
<accession>A0A1I3F548</accession>
<evidence type="ECO:0000313" key="7">
    <source>
        <dbReference type="EMBL" id="SFI05911.1"/>
    </source>
</evidence>
<evidence type="ECO:0000313" key="8">
    <source>
        <dbReference type="Proteomes" id="UP000199377"/>
    </source>
</evidence>
<feature type="transmembrane region" description="Helical" evidence="5">
    <location>
        <begin position="204"/>
        <end position="222"/>
    </location>
</feature>
<sequence>MDLVIAVVGLAILLGAGDALVRGAVALALRLGIPALLVSLTIVAFGTSAPELLISIQAALDDAPGIAFGNVVGSNIANVMLVLGLPAMLKPIDARDCDTRRNYMMMGAATLLFAALLWMGPLDWPQGILLLALLSAVLWDAWRTARDHRREAAAAGEIVEDDLPEEIAEADPHMAVWKIALFLALGLAGLPLGAHLLIEGARGVALAAGVSEAAIGLTLVALGTSLPELATTIMAALRRQADVALGNVIGSNIFNILAIMGVASFFGPLEVPQAILTIDLWVMIAAAALLAPFVAGWFPIARWMGAGMTALYVLYAWVALTVAI</sequence>
<evidence type="ECO:0000256" key="4">
    <source>
        <dbReference type="ARBA" id="ARBA00023136"/>
    </source>
</evidence>
<keyword evidence="3 5" id="KW-1133">Transmembrane helix</keyword>
<dbReference type="AlphaFoldDB" id="A0A1I3F548"/>
<feature type="transmembrane region" description="Helical" evidence="5">
    <location>
        <begin position="243"/>
        <end position="266"/>
    </location>
</feature>
<comment type="subcellular location">
    <subcellularLocation>
        <location evidence="1">Membrane</location>
        <topology evidence="1">Multi-pass membrane protein</topology>
    </subcellularLocation>
</comment>
<feature type="transmembrane region" description="Helical" evidence="5">
    <location>
        <begin position="278"/>
        <end position="298"/>
    </location>
</feature>
<feature type="domain" description="Sodium/calcium exchanger membrane region" evidence="6">
    <location>
        <begin position="180"/>
        <end position="320"/>
    </location>
</feature>
<dbReference type="Pfam" id="PF01699">
    <property type="entry name" value="Na_Ca_ex"/>
    <property type="match status" value="2"/>
</dbReference>
<dbReference type="GO" id="GO:0005886">
    <property type="term" value="C:plasma membrane"/>
    <property type="evidence" value="ECO:0007669"/>
    <property type="project" value="TreeGrafter"/>
</dbReference>
<organism evidence="7 8">
    <name type="scientific">Albimonas pacifica</name>
    <dbReference type="NCBI Taxonomy" id="1114924"/>
    <lineage>
        <taxon>Bacteria</taxon>
        <taxon>Pseudomonadati</taxon>
        <taxon>Pseudomonadota</taxon>
        <taxon>Alphaproteobacteria</taxon>
        <taxon>Rhodobacterales</taxon>
        <taxon>Paracoccaceae</taxon>
        <taxon>Albimonas</taxon>
    </lineage>
</organism>
<reference evidence="7 8" key="1">
    <citation type="submission" date="2016-10" db="EMBL/GenBank/DDBJ databases">
        <authorList>
            <person name="de Groot N.N."/>
        </authorList>
    </citation>
    <scope>NUCLEOTIDE SEQUENCE [LARGE SCALE GENOMIC DNA]</scope>
    <source>
        <strain evidence="7 8">CGMCC 1.11030</strain>
    </source>
</reference>
<evidence type="ECO:0000256" key="3">
    <source>
        <dbReference type="ARBA" id="ARBA00022989"/>
    </source>
</evidence>
<dbReference type="RefSeq" id="WP_092859363.1">
    <property type="nucleotide sequence ID" value="NZ_FOQH01000004.1"/>
</dbReference>
<feature type="transmembrane region" description="Helical" evidence="5">
    <location>
        <begin position="101"/>
        <end position="118"/>
    </location>
</feature>
<keyword evidence="8" id="KW-1185">Reference proteome</keyword>